<keyword evidence="2" id="KW-1185">Reference proteome</keyword>
<dbReference type="Proteomes" id="UP000789396">
    <property type="component" value="Unassembled WGS sequence"/>
</dbReference>
<gene>
    <name evidence="1" type="ORF">RFULGI_LOCUS8824</name>
</gene>
<dbReference type="EMBL" id="CAJVPZ010014729">
    <property type="protein sequence ID" value="CAG8660333.1"/>
    <property type="molecule type" value="Genomic_DNA"/>
</dbReference>
<organism evidence="1 2">
    <name type="scientific">Racocetra fulgida</name>
    <dbReference type="NCBI Taxonomy" id="60492"/>
    <lineage>
        <taxon>Eukaryota</taxon>
        <taxon>Fungi</taxon>
        <taxon>Fungi incertae sedis</taxon>
        <taxon>Mucoromycota</taxon>
        <taxon>Glomeromycotina</taxon>
        <taxon>Glomeromycetes</taxon>
        <taxon>Diversisporales</taxon>
        <taxon>Gigasporaceae</taxon>
        <taxon>Racocetra</taxon>
    </lineage>
</organism>
<proteinExistence type="predicted"/>
<sequence length="76" mass="8937">MPSNAYYFNIHKKFSISQLEDFWNEDLNLETANNNEDNTDKVNLDLEPKLSLEKLYGACKVLVEQIQKLSDIPWFL</sequence>
<protein>
    <submittedName>
        <fullName evidence="1">10954_t:CDS:1</fullName>
    </submittedName>
</protein>
<comment type="caution">
    <text evidence="1">The sequence shown here is derived from an EMBL/GenBank/DDBJ whole genome shotgun (WGS) entry which is preliminary data.</text>
</comment>
<feature type="non-terminal residue" evidence="1">
    <location>
        <position position="76"/>
    </location>
</feature>
<name>A0A9N9E0P1_9GLOM</name>
<evidence type="ECO:0000313" key="1">
    <source>
        <dbReference type="EMBL" id="CAG8660333.1"/>
    </source>
</evidence>
<accession>A0A9N9E0P1</accession>
<reference evidence="1" key="1">
    <citation type="submission" date="2021-06" db="EMBL/GenBank/DDBJ databases">
        <authorList>
            <person name="Kallberg Y."/>
            <person name="Tangrot J."/>
            <person name="Rosling A."/>
        </authorList>
    </citation>
    <scope>NUCLEOTIDE SEQUENCE</scope>
    <source>
        <strain evidence="1">IN212</strain>
    </source>
</reference>
<dbReference type="AlphaFoldDB" id="A0A9N9E0P1"/>
<feature type="non-terminal residue" evidence="1">
    <location>
        <position position="1"/>
    </location>
</feature>
<dbReference type="OrthoDB" id="2424441at2759"/>
<evidence type="ECO:0000313" key="2">
    <source>
        <dbReference type="Proteomes" id="UP000789396"/>
    </source>
</evidence>